<sequence length="88" mass="9667">MKRFTFYLAVLASAAGVIIALAALLGLLQSGQRETTVFLSAMFALSNAAIAYSIHMVNQGKDIGHKTYPASLVSLLLVILMIYRWWSF</sequence>
<feature type="transmembrane region" description="Helical" evidence="1">
    <location>
        <begin position="35"/>
        <end position="55"/>
    </location>
</feature>
<dbReference type="InParanoid" id="A0A7X0JSV6"/>
<name>A0A7X0JSV6_9GAMM</name>
<proteinExistence type="predicted"/>
<gene>
    <name evidence="2" type="ORF">HNR48_001073</name>
</gene>
<comment type="caution">
    <text evidence="2">The sequence shown here is derived from an EMBL/GenBank/DDBJ whole genome shotgun (WGS) entry which is preliminary data.</text>
</comment>
<dbReference type="EMBL" id="JACHHT010000001">
    <property type="protein sequence ID" value="MBB6520795.1"/>
    <property type="molecule type" value="Genomic_DNA"/>
</dbReference>
<reference evidence="2 3" key="1">
    <citation type="submission" date="2020-08" db="EMBL/GenBank/DDBJ databases">
        <title>Genomic Encyclopedia of Type Strains, Phase IV (KMG-IV): sequencing the most valuable type-strain genomes for metagenomic binning, comparative biology and taxonomic classification.</title>
        <authorList>
            <person name="Goeker M."/>
        </authorList>
    </citation>
    <scope>NUCLEOTIDE SEQUENCE [LARGE SCALE GENOMIC DNA]</scope>
    <source>
        <strain evidence="2 3">DSM 22368</strain>
    </source>
</reference>
<keyword evidence="1" id="KW-1133">Transmembrane helix</keyword>
<dbReference type="AlphaFoldDB" id="A0A7X0JSV6"/>
<protein>
    <submittedName>
        <fullName evidence="2">Uncharacterized protein</fullName>
    </submittedName>
</protein>
<dbReference type="RefSeq" id="WP_166850211.1">
    <property type="nucleotide sequence ID" value="NZ_JAAONY010000001.1"/>
</dbReference>
<evidence type="ECO:0000313" key="2">
    <source>
        <dbReference type="EMBL" id="MBB6520795.1"/>
    </source>
</evidence>
<organism evidence="2 3">
    <name type="scientific">Pseudoteredinibacter isoporae</name>
    <dbReference type="NCBI Taxonomy" id="570281"/>
    <lineage>
        <taxon>Bacteria</taxon>
        <taxon>Pseudomonadati</taxon>
        <taxon>Pseudomonadota</taxon>
        <taxon>Gammaproteobacteria</taxon>
        <taxon>Cellvibrionales</taxon>
        <taxon>Cellvibrionaceae</taxon>
        <taxon>Pseudoteredinibacter</taxon>
    </lineage>
</organism>
<evidence type="ECO:0000256" key="1">
    <source>
        <dbReference type="SAM" id="Phobius"/>
    </source>
</evidence>
<feature type="transmembrane region" description="Helical" evidence="1">
    <location>
        <begin position="67"/>
        <end position="86"/>
    </location>
</feature>
<keyword evidence="1" id="KW-0472">Membrane</keyword>
<evidence type="ECO:0000313" key="3">
    <source>
        <dbReference type="Proteomes" id="UP000528457"/>
    </source>
</evidence>
<keyword evidence="1" id="KW-0812">Transmembrane</keyword>
<keyword evidence="3" id="KW-1185">Reference proteome</keyword>
<feature type="transmembrane region" description="Helical" evidence="1">
    <location>
        <begin position="6"/>
        <end position="28"/>
    </location>
</feature>
<accession>A0A7X0JSV6</accession>
<dbReference type="Proteomes" id="UP000528457">
    <property type="component" value="Unassembled WGS sequence"/>
</dbReference>